<dbReference type="Pfam" id="PF13704">
    <property type="entry name" value="Glyco_tranf_2_4"/>
    <property type="match status" value="1"/>
</dbReference>
<evidence type="ECO:0000313" key="2">
    <source>
        <dbReference type="Proteomes" id="UP001489004"/>
    </source>
</evidence>
<sequence>MWLYSLLAADYEGAGLLPHFLDHYIKLGIKRDHMLLIVNHNPSHTDVPHGSLATLTRILDSYGIDYTHWLGQYSADAHLKLKLQVLQRAPVQDWIIIVDSDEFHDFGTRTAAEFLQQADAQGANWVKGLFVDRVSLNGSLTAIKPRPSIWEQYPLSCDIAWRLAHAEPLKVAAFKGYLRSGVGNHGIIPPPMAKIYFGPAKPGEESARYGLCGAEDLYPYTPYYTYHHLYRMSARQPNPHLWDIVEANTTIKVHHFKWHRGVERSVRDRLAHYRGDDEQCVAGQPRFKFWRESERLMKAITSRGAVDVTSLQLKCHRVDATHKFKGKPAQQSKP</sequence>
<name>A0AAW1Q2N2_9CHLO</name>
<organism evidence="1 2">
    <name type="scientific">[Myrmecia] bisecta</name>
    <dbReference type="NCBI Taxonomy" id="41462"/>
    <lineage>
        <taxon>Eukaryota</taxon>
        <taxon>Viridiplantae</taxon>
        <taxon>Chlorophyta</taxon>
        <taxon>core chlorophytes</taxon>
        <taxon>Trebouxiophyceae</taxon>
        <taxon>Trebouxiales</taxon>
        <taxon>Trebouxiaceae</taxon>
        <taxon>Myrmecia</taxon>
    </lineage>
</organism>
<evidence type="ECO:0000313" key="1">
    <source>
        <dbReference type="EMBL" id="KAK9814602.1"/>
    </source>
</evidence>
<proteinExistence type="predicted"/>
<dbReference type="AlphaFoldDB" id="A0AAW1Q2N2"/>
<keyword evidence="2" id="KW-1185">Reference proteome</keyword>
<protein>
    <recommendedName>
        <fullName evidence="3">Glycosyltransferase family 2 protein</fullName>
    </recommendedName>
</protein>
<dbReference type="EMBL" id="JALJOR010000007">
    <property type="protein sequence ID" value="KAK9814602.1"/>
    <property type="molecule type" value="Genomic_DNA"/>
</dbReference>
<accession>A0AAW1Q2N2</accession>
<dbReference type="Proteomes" id="UP001489004">
    <property type="component" value="Unassembled WGS sequence"/>
</dbReference>
<reference evidence="1 2" key="1">
    <citation type="journal article" date="2024" name="Nat. Commun.">
        <title>Phylogenomics reveals the evolutionary origins of lichenization in chlorophyte algae.</title>
        <authorList>
            <person name="Puginier C."/>
            <person name="Libourel C."/>
            <person name="Otte J."/>
            <person name="Skaloud P."/>
            <person name="Haon M."/>
            <person name="Grisel S."/>
            <person name="Petersen M."/>
            <person name="Berrin J.G."/>
            <person name="Delaux P.M."/>
            <person name="Dal Grande F."/>
            <person name="Keller J."/>
        </authorList>
    </citation>
    <scope>NUCLEOTIDE SEQUENCE [LARGE SCALE GENOMIC DNA]</scope>
    <source>
        <strain evidence="1 2">SAG 2043</strain>
    </source>
</reference>
<evidence type="ECO:0008006" key="3">
    <source>
        <dbReference type="Google" id="ProtNLM"/>
    </source>
</evidence>
<gene>
    <name evidence="1" type="ORF">WJX72_008504</name>
</gene>
<comment type="caution">
    <text evidence="1">The sequence shown here is derived from an EMBL/GenBank/DDBJ whole genome shotgun (WGS) entry which is preliminary data.</text>
</comment>